<accession>A0ABS6SF54</accession>
<dbReference type="InterPro" id="IPR055199">
    <property type="entry name" value="Hda_lid"/>
</dbReference>
<comment type="caution">
    <text evidence="2">The sequence shown here is derived from an EMBL/GenBank/DDBJ whole genome shotgun (WGS) entry which is preliminary data.</text>
</comment>
<keyword evidence="3" id="KW-1185">Reference proteome</keyword>
<dbReference type="RefSeq" id="WP_218445874.1">
    <property type="nucleotide sequence ID" value="NZ_JAGSPA010000003.1"/>
</dbReference>
<dbReference type="Pfam" id="PF22688">
    <property type="entry name" value="Hda_lid"/>
    <property type="match status" value="1"/>
</dbReference>
<feature type="domain" description="Hda lid" evidence="1">
    <location>
        <begin position="136"/>
        <end position="193"/>
    </location>
</feature>
<sequence>MPLPLDYRGGPGADRLFVTEANRAAVAALDAPSDWPDQAAILIGAEASGKSHLARLALRKAGDALSLVEDVDRGRDETALFHQCNRARNGGAALLMTARTPPAQWDIGLPDLASRLRALPLIEIGAPDDMLIPELLAKALAARGLVPQPEVIAYVAPRLERRYAAIRDAAATLDVAVLSTGRTLTVPLARSTLFQDIRELD</sequence>
<evidence type="ECO:0000313" key="2">
    <source>
        <dbReference type="EMBL" id="MBV7257037.1"/>
    </source>
</evidence>
<proteinExistence type="predicted"/>
<gene>
    <name evidence="2" type="ORF">KCG44_09605</name>
</gene>
<name>A0ABS6SF54_9SPHN</name>
<reference evidence="2 3" key="1">
    <citation type="submission" date="2021-04" db="EMBL/GenBank/DDBJ databases">
        <authorList>
            <person name="Pira H."/>
            <person name="Risdian C."/>
            <person name="Wink J."/>
        </authorList>
    </citation>
    <scope>NUCLEOTIDE SEQUENCE [LARGE SCALE GENOMIC DNA]</scope>
    <source>
        <strain evidence="2 3">WHA3</strain>
    </source>
</reference>
<organism evidence="2 3">
    <name type="scientific">Pacificimonas pallii</name>
    <dbReference type="NCBI Taxonomy" id="2827236"/>
    <lineage>
        <taxon>Bacteria</taxon>
        <taxon>Pseudomonadati</taxon>
        <taxon>Pseudomonadota</taxon>
        <taxon>Alphaproteobacteria</taxon>
        <taxon>Sphingomonadales</taxon>
        <taxon>Sphingosinicellaceae</taxon>
        <taxon>Pacificimonas</taxon>
    </lineage>
</organism>
<dbReference type="EMBL" id="JAGSPA010000003">
    <property type="protein sequence ID" value="MBV7257037.1"/>
    <property type="molecule type" value="Genomic_DNA"/>
</dbReference>
<evidence type="ECO:0000313" key="3">
    <source>
        <dbReference type="Proteomes" id="UP000722336"/>
    </source>
</evidence>
<evidence type="ECO:0000259" key="1">
    <source>
        <dbReference type="Pfam" id="PF22688"/>
    </source>
</evidence>
<protein>
    <submittedName>
        <fullName evidence="2">Chromosomal replication initiator DnaA</fullName>
    </submittedName>
</protein>
<dbReference type="Proteomes" id="UP000722336">
    <property type="component" value="Unassembled WGS sequence"/>
</dbReference>